<dbReference type="Pfam" id="PF08547">
    <property type="entry name" value="CIA30"/>
    <property type="match status" value="1"/>
</dbReference>
<dbReference type="PANTHER" id="PTHR13194:SF19">
    <property type="entry name" value="NAD(P)-BINDING ROSSMANN-FOLD SUPERFAMILY PROTEIN"/>
    <property type="match status" value="1"/>
</dbReference>
<dbReference type="EMBL" id="JBAWKB010000002">
    <property type="protein sequence ID" value="MFH6771883.1"/>
    <property type="molecule type" value="Genomic_DNA"/>
</dbReference>
<organism evidence="3 4">
    <name type="scientific">Gaetbulibacter aestuarii</name>
    <dbReference type="NCBI Taxonomy" id="1502358"/>
    <lineage>
        <taxon>Bacteria</taxon>
        <taxon>Pseudomonadati</taxon>
        <taxon>Bacteroidota</taxon>
        <taxon>Flavobacteriia</taxon>
        <taxon>Flavobacteriales</taxon>
        <taxon>Flavobacteriaceae</taxon>
        <taxon>Gaetbulibacter</taxon>
    </lineage>
</organism>
<dbReference type="RefSeq" id="WP_344741099.1">
    <property type="nucleotide sequence ID" value="NZ_BAABAY010000002.1"/>
</dbReference>
<gene>
    <name evidence="3" type="ORF">V8G58_08035</name>
</gene>
<comment type="similarity">
    <text evidence="1">Belongs to the CIA30 family.</text>
</comment>
<evidence type="ECO:0000313" key="4">
    <source>
        <dbReference type="Proteomes" id="UP001610100"/>
    </source>
</evidence>
<protein>
    <submittedName>
        <fullName evidence="3">CIA30 family protein</fullName>
    </submittedName>
</protein>
<keyword evidence="4" id="KW-1185">Reference proteome</keyword>
<evidence type="ECO:0000313" key="3">
    <source>
        <dbReference type="EMBL" id="MFH6771883.1"/>
    </source>
</evidence>
<feature type="domain" description="NADH:ubiquinone oxidoreductase intermediate-associated protein 30" evidence="2">
    <location>
        <begin position="11"/>
        <end position="160"/>
    </location>
</feature>
<name>A0ABW7N1L3_9FLAO</name>
<evidence type="ECO:0000259" key="2">
    <source>
        <dbReference type="Pfam" id="PF08547"/>
    </source>
</evidence>
<comment type="caution">
    <text evidence="3">The sequence shown here is derived from an EMBL/GenBank/DDBJ whole genome shotgun (WGS) entry which is preliminary data.</text>
</comment>
<accession>A0ABW7N1L3</accession>
<dbReference type="Proteomes" id="UP001610100">
    <property type="component" value="Unassembled WGS sequence"/>
</dbReference>
<evidence type="ECO:0000256" key="1">
    <source>
        <dbReference type="ARBA" id="ARBA00007884"/>
    </source>
</evidence>
<sequence length="166" mass="19193">MILLPTMNLYQFNSNNSPLDWLLVDDIVMGGNSCGNFSVNEAEIGVFEGEISLENNGGFSMMQHFFPKIQVKDFRKVLIRLKGDGKTYQFRVKSTSKDYFSYIKPFTTSGHWETIEIPFEEMYPVFRGRKLHKPNYAGLSMEMIAFLFGNKKEESFRLEISSIDLE</sequence>
<dbReference type="InterPro" id="IPR008979">
    <property type="entry name" value="Galactose-bd-like_sf"/>
</dbReference>
<proteinExistence type="inferred from homology"/>
<reference evidence="3 4" key="1">
    <citation type="submission" date="2024-02" db="EMBL/GenBank/DDBJ databases">
        <title>A Gaetbulibacter species isolated from tidal flats and genomic insights of their niches.</title>
        <authorList>
            <person name="Ye Y."/>
        </authorList>
    </citation>
    <scope>NUCLEOTIDE SEQUENCE [LARGE SCALE GENOMIC DNA]</scope>
    <source>
        <strain evidence="3 4">KYW382</strain>
    </source>
</reference>
<dbReference type="InterPro" id="IPR013857">
    <property type="entry name" value="NADH-UbQ_OxRdtase-assoc_prot30"/>
</dbReference>
<dbReference type="PANTHER" id="PTHR13194">
    <property type="entry name" value="COMPLEX I INTERMEDIATE-ASSOCIATED PROTEIN 30"/>
    <property type="match status" value="1"/>
</dbReference>
<dbReference type="InterPro" id="IPR039131">
    <property type="entry name" value="NDUFAF1"/>
</dbReference>
<dbReference type="SUPFAM" id="SSF49785">
    <property type="entry name" value="Galactose-binding domain-like"/>
    <property type="match status" value="1"/>
</dbReference>